<gene>
    <name evidence="2" type="ORF">F2P47_08875</name>
</gene>
<comment type="caution">
    <text evidence="2">The sequence shown here is derived from an EMBL/GenBank/DDBJ whole genome shotgun (WGS) entry which is preliminary data.</text>
</comment>
<dbReference type="EMBL" id="WESC01000007">
    <property type="protein sequence ID" value="KAB7740300.1"/>
    <property type="molecule type" value="Genomic_DNA"/>
</dbReference>
<evidence type="ECO:0000313" key="2">
    <source>
        <dbReference type="EMBL" id="KAB7740300.1"/>
    </source>
</evidence>
<accession>A0A6N6VIR2</accession>
<organism evidence="2 3">
    <name type="scientific">Parvibaculum sedimenti</name>
    <dbReference type="NCBI Taxonomy" id="2608632"/>
    <lineage>
        <taxon>Bacteria</taxon>
        <taxon>Pseudomonadati</taxon>
        <taxon>Pseudomonadota</taxon>
        <taxon>Alphaproteobacteria</taxon>
        <taxon>Hyphomicrobiales</taxon>
        <taxon>Parvibaculaceae</taxon>
        <taxon>Parvibaculum</taxon>
    </lineage>
</organism>
<protein>
    <submittedName>
        <fullName evidence="2">DUF2842 domain-containing protein</fullName>
    </submittedName>
</protein>
<feature type="transmembrane region" description="Helical" evidence="1">
    <location>
        <begin position="12"/>
        <end position="33"/>
    </location>
</feature>
<sequence length="70" mass="8226">MRRLPIRIRKLIGTIVLLVFLTLYSFLIMTIAVSGHLPEHGVVQFFYYVIAGTIWAFPARYLMIWMVRPD</sequence>
<name>A0A6N6VIR2_9HYPH</name>
<evidence type="ECO:0000256" key="1">
    <source>
        <dbReference type="SAM" id="Phobius"/>
    </source>
</evidence>
<keyword evidence="1" id="KW-0472">Membrane</keyword>
<dbReference type="InterPro" id="IPR021265">
    <property type="entry name" value="DUF2842"/>
</dbReference>
<dbReference type="Proteomes" id="UP000468901">
    <property type="component" value="Unassembled WGS sequence"/>
</dbReference>
<keyword evidence="1" id="KW-0812">Transmembrane</keyword>
<reference evidence="2 3" key="1">
    <citation type="submission" date="2019-09" db="EMBL/GenBank/DDBJ databases">
        <title>Parvibaculum sedimenti sp. nov., isolated from sediment.</title>
        <authorList>
            <person name="Wang Y."/>
        </authorList>
    </citation>
    <scope>NUCLEOTIDE SEQUENCE [LARGE SCALE GENOMIC DNA]</scope>
    <source>
        <strain evidence="2 3">HXT-9</strain>
    </source>
</reference>
<keyword evidence="3" id="KW-1185">Reference proteome</keyword>
<keyword evidence="1" id="KW-1133">Transmembrane helix</keyword>
<dbReference type="AlphaFoldDB" id="A0A6N6VIR2"/>
<feature type="transmembrane region" description="Helical" evidence="1">
    <location>
        <begin position="45"/>
        <end position="67"/>
    </location>
</feature>
<proteinExistence type="predicted"/>
<evidence type="ECO:0000313" key="3">
    <source>
        <dbReference type="Proteomes" id="UP000468901"/>
    </source>
</evidence>
<dbReference type="Pfam" id="PF11003">
    <property type="entry name" value="DUF2842"/>
    <property type="match status" value="1"/>
</dbReference>